<evidence type="ECO:0000256" key="1">
    <source>
        <dbReference type="SAM" id="MobiDB-lite"/>
    </source>
</evidence>
<evidence type="ECO:0000313" key="3">
    <source>
        <dbReference type="EMBL" id="GBG46497.1"/>
    </source>
</evidence>
<dbReference type="EMBL" id="BFEA01004181">
    <property type="protein sequence ID" value="GBG46497.1"/>
    <property type="molecule type" value="Genomic_DNA"/>
</dbReference>
<dbReference type="PANTHER" id="PTHR33492">
    <property type="entry name" value="OSJNBA0043A12.37 PROTEIN-RELATED"/>
    <property type="match status" value="1"/>
</dbReference>
<dbReference type="Proteomes" id="UP000265515">
    <property type="component" value="Unassembled WGS sequence"/>
</dbReference>
<dbReference type="Gene3D" id="1.10.10.60">
    <property type="entry name" value="Homeodomain-like"/>
    <property type="match status" value="1"/>
</dbReference>
<dbReference type="Pfam" id="PF13837">
    <property type="entry name" value="Myb_DNA-bind_4"/>
    <property type="match status" value="1"/>
</dbReference>
<keyword evidence="4" id="KW-1185">Reference proteome</keyword>
<proteinExistence type="predicted"/>
<dbReference type="PANTHER" id="PTHR33492:SF4">
    <property type="entry name" value="OS02G0174300 PROTEIN"/>
    <property type="match status" value="1"/>
</dbReference>
<dbReference type="OrthoDB" id="6723674at2759"/>
<feature type="compositionally biased region" description="Polar residues" evidence="1">
    <location>
        <begin position="1"/>
        <end position="14"/>
    </location>
</feature>
<reference evidence="3 4" key="1">
    <citation type="journal article" date="2018" name="Cell">
        <title>The Chara Genome: Secondary Complexity and Implications for Plant Terrestrialization.</title>
        <authorList>
            <person name="Nishiyama T."/>
            <person name="Sakayama H."/>
            <person name="Vries J.D."/>
            <person name="Buschmann H."/>
            <person name="Saint-Marcoux D."/>
            <person name="Ullrich K.K."/>
            <person name="Haas F.B."/>
            <person name="Vanderstraeten L."/>
            <person name="Becker D."/>
            <person name="Lang D."/>
            <person name="Vosolsobe S."/>
            <person name="Rombauts S."/>
            <person name="Wilhelmsson P.K.I."/>
            <person name="Janitza P."/>
            <person name="Kern R."/>
            <person name="Heyl A."/>
            <person name="Rumpler F."/>
            <person name="Villalobos L.I.A.C."/>
            <person name="Clay J.M."/>
            <person name="Skokan R."/>
            <person name="Toyoda A."/>
            <person name="Suzuki Y."/>
            <person name="Kagoshima H."/>
            <person name="Schijlen E."/>
            <person name="Tajeshwar N."/>
            <person name="Catarino B."/>
            <person name="Hetherington A.J."/>
            <person name="Saltykova A."/>
            <person name="Bonnot C."/>
            <person name="Breuninger H."/>
            <person name="Symeonidi A."/>
            <person name="Radhakrishnan G.V."/>
            <person name="Van Nieuwerburgh F."/>
            <person name="Deforce D."/>
            <person name="Chang C."/>
            <person name="Karol K.G."/>
            <person name="Hedrich R."/>
            <person name="Ulvskov P."/>
            <person name="Glockner G."/>
            <person name="Delwiche C.F."/>
            <person name="Petrasek J."/>
            <person name="Van de Peer Y."/>
            <person name="Friml J."/>
            <person name="Beilby M."/>
            <person name="Dolan L."/>
            <person name="Kohara Y."/>
            <person name="Sugano S."/>
            <person name="Fujiyama A."/>
            <person name="Delaux P.-M."/>
            <person name="Quint M."/>
            <person name="TheiBen G."/>
            <person name="Hagemann M."/>
            <person name="Harholt J."/>
            <person name="Dunand C."/>
            <person name="Zachgo S."/>
            <person name="Langdale J."/>
            <person name="Maumus F."/>
            <person name="Straeten D.V.D."/>
            <person name="Gould S.B."/>
            <person name="Rensing S.A."/>
        </authorList>
    </citation>
    <scope>NUCLEOTIDE SEQUENCE [LARGE SCALE GENOMIC DNA]</scope>
    <source>
        <strain evidence="3 4">S276</strain>
    </source>
</reference>
<comment type="caution">
    <text evidence="3">The sequence shown here is derived from an EMBL/GenBank/DDBJ whole genome shotgun (WGS) entry which is preliminary data.</text>
</comment>
<evidence type="ECO:0000259" key="2">
    <source>
        <dbReference type="Pfam" id="PF13837"/>
    </source>
</evidence>
<feature type="compositionally biased region" description="Basic residues" evidence="1">
    <location>
        <begin position="64"/>
        <end position="80"/>
    </location>
</feature>
<feature type="region of interest" description="Disordered" evidence="1">
    <location>
        <begin position="1"/>
        <end position="96"/>
    </location>
</feature>
<dbReference type="InterPro" id="IPR044822">
    <property type="entry name" value="Myb_DNA-bind_4"/>
</dbReference>
<dbReference type="Gramene" id="GBG46497">
    <property type="protein sequence ID" value="GBG46497"/>
    <property type="gene ID" value="CBR_g79897"/>
</dbReference>
<gene>
    <name evidence="3" type="ORF">CBR_g79897</name>
</gene>
<evidence type="ECO:0000313" key="4">
    <source>
        <dbReference type="Proteomes" id="UP000265515"/>
    </source>
</evidence>
<protein>
    <recommendedName>
        <fullName evidence="2">Myb/SANT-like DNA-binding domain-containing protein</fullName>
    </recommendedName>
</protein>
<organism evidence="3 4">
    <name type="scientific">Chara braunii</name>
    <name type="common">Braun's stonewort</name>
    <dbReference type="NCBI Taxonomy" id="69332"/>
    <lineage>
        <taxon>Eukaryota</taxon>
        <taxon>Viridiplantae</taxon>
        <taxon>Streptophyta</taxon>
        <taxon>Charophyceae</taxon>
        <taxon>Charales</taxon>
        <taxon>Characeae</taxon>
        <taxon>Chara</taxon>
    </lineage>
</organism>
<name>A0A388JKY3_CHABU</name>
<feature type="domain" description="Myb/SANT-like DNA-binding" evidence="2">
    <location>
        <begin position="97"/>
        <end position="175"/>
    </location>
</feature>
<accession>A0A388JKY3</accession>
<sequence length="178" mass="19723">MRQQKANSITSGVQRLTVGGRDADEAGVGGGLASADNGEGHWSQPEEDTAEAFPLRPPNMGGRGGRRRAAKAPDHHRRKAVAGGANGDGDVDDEGGRNFWSVDHMIALIRAKRDQDAQLQASGHAFAHMRTREWKWAEVQERLLKVGVDRPADKCRKKFDNRMQQFKKVHNFMRESGK</sequence>
<dbReference type="AlphaFoldDB" id="A0A388JKY3"/>